<accession>A0A8J8MBE9</accession>
<feature type="binding site" evidence="4">
    <location>
        <position position="89"/>
    </location>
    <ligand>
        <name>Zn(2+)</name>
        <dbReference type="ChEBI" id="CHEBI:29105"/>
    </ligand>
</feature>
<feature type="binding site" evidence="4">
    <location>
        <position position="92"/>
    </location>
    <ligand>
        <name>Zn(2+)</name>
        <dbReference type="ChEBI" id="CHEBI:29105"/>
    </ligand>
</feature>
<comment type="function">
    <text evidence="4">Involved in the maturation of [NiFe] hydrogenases. Required for nickel insertion into the metal center of the hydrogenase.</text>
</comment>
<feature type="binding site" evidence="4">
    <location>
        <position position="2"/>
    </location>
    <ligand>
        <name>Ni(2+)</name>
        <dbReference type="ChEBI" id="CHEBI:49786"/>
    </ligand>
</feature>
<proteinExistence type="inferred from homology"/>
<evidence type="ECO:0000256" key="2">
    <source>
        <dbReference type="ARBA" id="ARBA00022723"/>
    </source>
</evidence>
<organism evidence="5 6">
    <name type="scientific">Vallitalea guaymasensis</name>
    <dbReference type="NCBI Taxonomy" id="1185412"/>
    <lineage>
        <taxon>Bacteria</taxon>
        <taxon>Bacillati</taxon>
        <taxon>Bacillota</taxon>
        <taxon>Clostridia</taxon>
        <taxon>Lachnospirales</taxon>
        <taxon>Vallitaleaceae</taxon>
        <taxon>Vallitalea</taxon>
    </lineage>
</organism>
<dbReference type="Pfam" id="PF01155">
    <property type="entry name" value="HypA"/>
    <property type="match status" value="1"/>
</dbReference>
<dbReference type="GO" id="GO:0016151">
    <property type="term" value="F:nickel cation binding"/>
    <property type="evidence" value="ECO:0007669"/>
    <property type="project" value="UniProtKB-UniRule"/>
</dbReference>
<dbReference type="RefSeq" id="WP_212690050.1">
    <property type="nucleotide sequence ID" value="NZ_CP058561.1"/>
</dbReference>
<evidence type="ECO:0000256" key="1">
    <source>
        <dbReference type="ARBA" id="ARBA00022596"/>
    </source>
</evidence>
<protein>
    <recommendedName>
        <fullName evidence="4">Hydrogenase maturation factor HypA</fullName>
    </recommendedName>
</protein>
<keyword evidence="6" id="KW-1185">Reference proteome</keyword>
<gene>
    <name evidence="4" type="primary">hypA</name>
    <name evidence="5" type="ORF">HYG85_13115</name>
</gene>
<evidence type="ECO:0000313" key="5">
    <source>
        <dbReference type="EMBL" id="QUH29796.1"/>
    </source>
</evidence>
<dbReference type="InterPro" id="IPR000688">
    <property type="entry name" value="HypA/HybF"/>
</dbReference>
<dbReference type="AlphaFoldDB" id="A0A8J8MBE9"/>
<dbReference type="PIRSF" id="PIRSF004761">
    <property type="entry name" value="Hydrgn_mat_HypA"/>
    <property type="match status" value="1"/>
</dbReference>
<dbReference type="KEGG" id="vgu:HYG85_13115"/>
<dbReference type="Proteomes" id="UP000677305">
    <property type="component" value="Chromosome"/>
</dbReference>
<keyword evidence="1 4" id="KW-0533">Nickel</keyword>
<sequence>MHELGVVFEVVKTVKNIAEENQLTKIDKLVLQIGELSSMIPRYIKECYPAAVDGTLLQDTKLEIEIIPGNALCKNCNKVFNLLENKGKCPHCGIKDWELLSGKEFMIKEIVAC</sequence>
<evidence type="ECO:0000313" key="6">
    <source>
        <dbReference type="Proteomes" id="UP000677305"/>
    </source>
</evidence>
<comment type="similarity">
    <text evidence="4">Belongs to the HypA/HybF family.</text>
</comment>
<evidence type="ECO:0000256" key="3">
    <source>
        <dbReference type="ARBA" id="ARBA00022833"/>
    </source>
</evidence>
<feature type="binding site" evidence="4">
    <location>
        <position position="76"/>
    </location>
    <ligand>
        <name>Zn(2+)</name>
        <dbReference type="ChEBI" id="CHEBI:29105"/>
    </ligand>
</feature>
<feature type="binding site" evidence="4">
    <location>
        <position position="73"/>
    </location>
    <ligand>
        <name>Zn(2+)</name>
        <dbReference type="ChEBI" id="CHEBI:29105"/>
    </ligand>
</feature>
<dbReference type="EMBL" id="CP058561">
    <property type="protein sequence ID" value="QUH29796.1"/>
    <property type="molecule type" value="Genomic_DNA"/>
</dbReference>
<dbReference type="PANTHER" id="PTHR34535">
    <property type="entry name" value="HYDROGENASE MATURATION FACTOR HYPA"/>
    <property type="match status" value="1"/>
</dbReference>
<dbReference type="HAMAP" id="MF_00213">
    <property type="entry name" value="HypA_HybF"/>
    <property type="match status" value="1"/>
</dbReference>
<dbReference type="Gene3D" id="3.30.2320.80">
    <property type="match status" value="1"/>
</dbReference>
<dbReference type="GO" id="GO:0008270">
    <property type="term" value="F:zinc ion binding"/>
    <property type="evidence" value="ECO:0007669"/>
    <property type="project" value="UniProtKB-UniRule"/>
</dbReference>
<dbReference type="PANTHER" id="PTHR34535:SF3">
    <property type="entry name" value="HYDROGENASE MATURATION FACTOR HYPA"/>
    <property type="match status" value="1"/>
</dbReference>
<dbReference type="GO" id="GO:0051604">
    <property type="term" value="P:protein maturation"/>
    <property type="evidence" value="ECO:0007669"/>
    <property type="project" value="InterPro"/>
</dbReference>
<name>A0A8J8MBE9_9FIRM</name>
<keyword evidence="3 4" id="KW-0862">Zinc</keyword>
<reference evidence="5 6" key="1">
    <citation type="submission" date="2020-07" db="EMBL/GenBank/DDBJ databases">
        <title>Vallitalea guaymasensis genome.</title>
        <authorList>
            <person name="Postec A."/>
        </authorList>
    </citation>
    <scope>NUCLEOTIDE SEQUENCE [LARGE SCALE GENOMIC DNA]</scope>
    <source>
        <strain evidence="5 6">Ra1766G1</strain>
    </source>
</reference>
<evidence type="ECO:0000256" key="4">
    <source>
        <dbReference type="HAMAP-Rule" id="MF_00213"/>
    </source>
</evidence>
<keyword evidence="2 4" id="KW-0479">Metal-binding</keyword>